<organism evidence="2 3">
    <name type="scientific">Methylobacterium haplocladii</name>
    <dbReference type="NCBI Taxonomy" id="1176176"/>
    <lineage>
        <taxon>Bacteria</taxon>
        <taxon>Pseudomonadati</taxon>
        <taxon>Pseudomonadota</taxon>
        <taxon>Alphaproteobacteria</taxon>
        <taxon>Hyphomicrobiales</taxon>
        <taxon>Methylobacteriaceae</taxon>
        <taxon>Methylobacterium</taxon>
    </lineage>
</organism>
<accession>A0A512IN79</accession>
<comment type="caution">
    <text evidence="2">The sequence shown here is derived from an EMBL/GenBank/DDBJ whole genome shotgun (WGS) entry which is preliminary data.</text>
</comment>
<sequence length="93" mass="10105">MKRLVLLCVLALASPAHADQIDLSTSSCKKFLESGDDEIRTTLAWLDGYYKGEDDPAVIDTDKLVANAKKLGEYCAKNPSIGLITATEKLFGQ</sequence>
<dbReference type="EMBL" id="BJZT01000014">
    <property type="protein sequence ID" value="GEO99153.1"/>
    <property type="molecule type" value="Genomic_DNA"/>
</dbReference>
<dbReference type="InterPro" id="IPR010486">
    <property type="entry name" value="HNS-dep_expression_A/B"/>
</dbReference>
<dbReference type="AlphaFoldDB" id="A0A512IN79"/>
<evidence type="ECO:0008006" key="4">
    <source>
        <dbReference type="Google" id="ProtNLM"/>
    </source>
</evidence>
<proteinExistence type="predicted"/>
<feature type="chain" id="PRO_5021798320" description="Acid stress chaperone HdeB" evidence="1">
    <location>
        <begin position="19"/>
        <end position="93"/>
    </location>
</feature>
<evidence type="ECO:0000256" key="1">
    <source>
        <dbReference type="SAM" id="SignalP"/>
    </source>
</evidence>
<dbReference type="Pfam" id="PF06411">
    <property type="entry name" value="HdeA"/>
    <property type="match status" value="1"/>
</dbReference>
<feature type="signal peptide" evidence="1">
    <location>
        <begin position="1"/>
        <end position="18"/>
    </location>
</feature>
<keyword evidence="1" id="KW-0732">Signal</keyword>
<evidence type="ECO:0000313" key="3">
    <source>
        <dbReference type="Proteomes" id="UP000321258"/>
    </source>
</evidence>
<keyword evidence="3" id="KW-1185">Reference proteome</keyword>
<evidence type="ECO:0000313" key="2">
    <source>
        <dbReference type="EMBL" id="GEO99153.1"/>
    </source>
</evidence>
<dbReference type="OrthoDB" id="8239644at2"/>
<dbReference type="RefSeq" id="WP_147078055.1">
    <property type="nucleotide sequence ID" value="NZ_BJZT01000014.1"/>
</dbReference>
<name>A0A512IN79_9HYPH</name>
<reference evidence="2 3" key="1">
    <citation type="submission" date="2019-07" db="EMBL/GenBank/DDBJ databases">
        <title>Whole genome shotgun sequence of Methylobacterium haplocladii NBRC 107714.</title>
        <authorList>
            <person name="Hosoyama A."/>
            <person name="Uohara A."/>
            <person name="Ohji S."/>
            <person name="Ichikawa N."/>
        </authorList>
    </citation>
    <scope>NUCLEOTIDE SEQUENCE [LARGE SCALE GENOMIC DNA]</scope>
    <source>
        <strain evidence="2 3">NBRC 107714</strain>
    </source>
</reference>
<dbReference type="Proteomes" id="UP000321258">
    <property type="component" value="Unassembled WGS sequence"/>
</dbReference>
<protein>
    <recommendedName>
        <fullName evidence="4">Acid stress chaperone HdeB</fullName>
    </recommendedName>
</protein>
<gene>
    <name evidence="2" type="ORF">MHA02_15410</name>
</gene>